<evidence type="ECO:0000313" key="3">
    <source>
        <dbReference type="Proteomes" id="UP000609121"/>
    </source>
</evidence>
<feature type="transmembrane region" description="Helical" evidence="1">
    <location>
        <begin position="150"/>
        <end position="174"/>
    </location>
</feature>
<feature type="transmembrane region" description="Helical" evidence="1">
    <location>
        <begin position="282"/>
        <end position="304"/>
    </location>
</feature>
<reference evidence="2" key="1">
    <citation type="submission" date="2020-09" db="EMBL/GenBank/DDBJ databases">
        <title>A novel bacterium of genus Mangrovicoccus, isolated from South China Sea.</title>
        <authorList>
            <person name="Huang H."/>
            <person name="Mo K."/>
            <person name="Hu Y."/>
        </authorList>
    </citation>
    <scope>NUCLEOTIDE SEQUENCE</scope>
    <source>
        <strain evidence="2">HB182678</strain>
    </source>
</reference>
<evidence type="ECO:0000313" key="2">
    <source>
        <dbReference type="EMBL" id="MBE3638146.1"/>
    </source>
</evidence>
<feature type="transmembrane region" description="Helical" evidence="1">
    <location>
        <begin position="258"/>
        <end position="276"/>
    </location>
</feature>
<gene>
    <name evidence="2" type="ORF">ICN82_08035</name>
</gene>
<dbReference type="PANTHER" id="PTHR41983">
    <property type="entry name" value="SHORT-CHAIN FATTY ACID TRANSPORTER-RELATED"/>
    <property type="match status" value="1"/>
</dbReference>
<evidence type="ECO:0000256" key="1">
    <source>
        <dbReference type="SAM" id="Phobius"/>
    </source>
</evidence>
<proteinExistence type="predicted"/>
<keyword evidence="3" id="KW-1185">Reference proteome</keyword>
<keyword evidence="1" id="KW-0472">Membrane</keyword>
<dbReference type="GO" id="GO:0005886">
    <property type="term" value="C:plasma membrane"/>
    <property type="evidence" value="ECO:0007669"/>
    <property type="project" value="TreeGrafter"/>
</dbReference>
<accession>A0A8J7CK08</accession>
<name>A0A8J7CK08_9RHOB</name>
<keyword evidence="1" id="KW-0812">Transmembrane</keyword>
<dbReference type="RefSeq" id="WP_193181535.1">
    <property type="nucleotide sequence ID" value="NZ_JACVXA010000017.1"/>
</dbReference>
<protein>
    <submittedName>
        <fullName evidence="2">Short-chain fatty acid transporter</fullName>
    </submittedName>
</protein>
<dbReference type="PANTHER" id="PTHR41983:SF2">
    <property type="entry name" value="SHORT-CHAIN FATTY ACID TRANSPORTER-RELATED"/>
    <property type="match status" value="1"/>
</dbReference>
<sequence>MSLMDMDNAGSPLWRLSKKFDFAAERIIPDPLVFCMIFTVIIFVAGVLATGNAPLAMAQFWYDGIWSQAAFAFQMAFMVVCCAVTARSEQVSRGLDRLARAVARPATAVLLLMVFGYLASFLNWAFALIVTPVLAMALSQRIRGLHFPMLIAAGYSTMILGQCLSPTGTIYALLAGDHPLAEKIGVMPQTMTTYNPANIVLWVLLAGLTTLVAMRTRPSGDEIVEFRQERAPVAEPEPEPEPDGFAGSIADRLNGSRALMWAIGLLGAVMIAFTVARNGLFASLSLSFVIFVFLIANFFLYNTPARFIAAYRDNLKLATDVMIQFPFYGGIAGMMAKSGLATVIVGFFTSISTANTLPFFTYLSSSLVNLFIPSQGGQWIVQGEITVDAALQIGASLPLIVNAFVYGDQATNLLQPLYVIPALAVVGMRLRDVWGYMAFLWCIWFAVTSVLLLAIPVFF</sequence>
<feature type="transmembrane region" description="Helical" evidence="1">
    <location>
        <begin position="32"/>
        <end position="53"/>
    </location>
</feature>
<dbReference type="InterPro" id="IPR006160">
    <property type="entry name" value="SCFA_transpt_AtoE"/>
</dbReference>
<feature type="transmembrane region" description="Helical" evidence="1">
    <location>
        <begin position="325"/>
        <end position="348"/>
    </location>
</feature>
<dbReference type="AlphaFoldDB" id="A0A8J7CK08"/>
<feature type="transmembrane region" description="Helical" evidence="1">
    <location>
        <begin position="437"/>
        <end position="458"/>
    </location>
</feature>
<feature type="transmembrane region" description="Helical" evidence="1">
    <location>
        <begin position="65"/>
        <end position="86"/>
    </location>
</feature>
<feature type="transmembrane region" description="Helical" evidence="1">
    <location>
        <begin position="194"/>
        <end position="214"/>
    </location>
</feature>
<dbReference type="Pfam" id="PF02667">
    <property type="entry name" value="SCFA_trans"/>
    <property type="match status" value="1"/>
</dbReference>
<keyword evidence="1" id="KW-1133">Transmembrane helix</keyword>
<dbReference type="EMBL" id="JACVXA010000017">
    <property type="protein sequence ID" value="MBE3638146.1"/>
    <property type="molecule type" value="Genomic_DNA"/>
</dbReference>
<dbReference type="Proteomes" id="UP000609121">
    <property type="component" value="Unassembled WGS sequence"/>
</dbReference>
<comment type="caution">
    <text evidence="2">The sequence shown here is derived from an EMBL/GenBank/DDBJ whole genome shotgun (WGS) entry which is preliminary data.</text>
</comment>
<organism evidence="2 3">
    <name type="scientific">Mangrovicoccus algicola</name>
    <dbReference type="NCBI Taxonomy" id="2771008"/>
    <lineage>
        <taxon>Bacteria</taxon>
        <taxon>Pseudomonadati</taxon>
        <taxon>Pseudomonadota</taxon>
        <taxon>Alphaproteobacteria</taxon>
        <taxon>Rhodobacterales</taxon>
        <taxon>Paracoccaceae</taxon>
        <taxon>Mangrovicoccus</taxon>
    </lineage>
</organism>